<dbReference type="PANTHER" id="PTHR30600:SF14">
    <property type="entry name" value="CYTOCHROME C PEROXIDASE"/>
    <property type="match status" value="1"/>
</dbReference>
<dbReference type="Proteomes" id="UP000704611">
    <property type="component" value="Unassembled WGS sequence"/>
</dbReference>
<keyword evidence="2 7" id="KW-0479">Metal-binding</keyword>
<dbReference type="PANTHER" id="PTHR30600">
    <property type="entry name" value="CYTOCHROME C PEROXIDASE-RELATED"/>
    <property type="match status" value="1"/>
</dbReference>
<dbReference type="InterPro" id="IPR004852">
    <property type="entry name" value="Di-haem_cyt_c_peroxidsae"/>
</dbReference>
<gene>
    <name evidence="9" type="ORF">KQY15_09920</name>
</gene>
<dbReference type="PROSITE" id="PS51007">
    <property type="entry name" value="CYTC"/>
    <property type="match status" value="1"/>
</dbReference>
<dbReference type="InterPro" id="IPR009056">
    <property type="entry name" value="Cyt_c-like_dom"/>
</dbReference>
<keyword evidence="10" id="KW-1185">Reference proteome</keyword>
<evidence type="ECO:0000256" key="2">
    <source>
        <dbReference type="ARBA" id="ARBA00022723"/>
    </source>
</evidence>
<keyword evidence="7" id="KW-0349">Heme</keyword>
<dbReference type="PIRSF" id="PIRSF000294">
    <property type="entry name" value="Cytochrome-c_peroxidase"/>
    <property type="match status" value="1"/>
</dbReference>
<comment type="subcellular location">
    <subcellularLocation>
        <location evidence="1">Periplasm</location>
    </subcellularLocation>
</comment>
<keyword evidence="3" id="KW-0732">Signal</keyword>
<reference evidence="9 10" key="1">
    <citation type="submission" date="2021-06" db="EMBL/GenBank/DDBJ databases">
        <title>Rheinheimera indica sp. nov., isolated from deep-sea sediment.</title>
        <authorList>
            <person name="Wang Z."/>
            <person name="Zhang X.-Y."/>
        </authorList>
    </citation>
    <scope>NUCLEOTIDE SEQUENCE [LARGE SCALE GENOMIC DNA]</scope>
    <source>
        <strain evidence="9 10">SM2107</strain>
    </source>
</reference>
<evidence type="ECO:0000313" key="9">
    <source>
        <dbReference type="EMBL" id="MBV2129410.1"/>
    </source>
</evidence>
<evidence type="ECO:0000256" key="1">
    <source>
        <dbReference type="ARBA" id="ARBA00004418"/>
    </source>
</evidence>
<evidence type="ECO:0000259" key="8">
    <source>
        <dbReference type="PROSITE" id="PS51007"/>
    </source>
</evidence>
<name>A0ABS6MKQ9_9GAMM</name>
<proteinExistence type="predicted"/>
<keyword evidence="4" id="KW-0574">Periplasm</keyword>
<evidence type="ECO:0000256" key="4">
    <source>
        <dbReference type="ARBA" id="ARBA00022764"/>
    </source>
</evidence>
<keyword evidence="5" id="KW-0560">Oxidoreductase</keyword>
<keyword evidence="6 7" id="KW-0408">Iron</keyword>
<evidence type="ECO:0000256" key="5">
    <source>
        <dbReference type="ARBA" id="ARBA00023002"/>
    </source>
</evidence>
<protein>
    <submittedName>
        <fullName evidence="9">Di-heme enzyme</fullName>
    </submittedName>
</protein>
<sequence length="370" mass="41260">MLKLNRLSNADTPVAGWQWLIPAGMPEPLVPSENPMTAAKVKLGRYLFYDTQLSANGSQSCASCHQQQNAFAEARAHSFGSTGQQHRRNALALVNIAYNNTLTWAHDGLTNIEQQLLIPLFSDNPVELGISGHETEVLQRLKRKPYPELFQQAFGSTEPDLQKSVLALASFVRSLLSFQSDFDRYAYQNDDAALTPEQIDGMNLFFSERLECHHCHGGFNFTQATSHSRQPLDLRPFHNTGLYYVQTGDNHANGYPQRDRGLAEITMNPADDGRFRAPTLRNITLTAPYMHDGSLATLEQVIDFYASGGRLINSGPDAGDGRQHPLKSQFVKGFELTDSERAALLAFLNSLTDPQFITNPDHSNPWRTPQ</sequence>
<dbReference type="InterPro" id="IPR051395">
    <property type="entry name" value="Cytochrome_c_Peroxidase/MauG"/>
</dbReference>
<feature type="domain" description="Cytochrome c" evidence="8">
    <location>
        <begin position="196"/>
        <end position="352"/>
    </location>
</feature>
<dbReference type="Pfam" id="PF03150">
    <property type="entry name" value="CCP_MauG"/>
    <property type="match status" value="1"/>
</dbReference>
<evidence type="ECO:0000256" key="7">
    <source>
        <dbReference type="PROSITE-ProRule" id="PRU00433"/>
    </source>
</evidence>
<evidence type="ECO:0000256" key="6">
    <source>
        <dbReference type="ARBA" id="ARBA00023004"/>
    </source>
</evidence>
<dbReference type="NCBIfam" id="TIGR04039">
    <property type="entry name" value="MXAN_0977_Heme2"/>
    <property type="match status" value="1"/>
</dbReference>
<dbReference type="InterPro" id="IPR026259">
    <property type="entry name" value="MauG/Cytc_peroxidase"/>
</dbReference>
<dbReference type="InterPro" id="IPR023929">
    <property type="entry name" value="MbnH-like"/>
</dbReference>
<organism evidence="9 10">
    <name type="scientific">Arsukibacterium indicum</name>
    <dbReference type="NCBI Taxonomy" id="2848612"/>
    <lineage>
        <taxon>Bacteria</taxon>
        <taxon>Pseudomonadati</taxon>
        <taxon>Pseudomonadota</taxon>
        <taxon>Gammaproteobacteria</taxon>
        <taxon>Chromatiales</taxon>
        <taxon>Chromatiaceae</taxon>
        <taxon>Arsukibacterium</taxon>
    </lineage>
</organism>
<evidence type="ECO:0000313" key="10">
    <source>
        <dbReference type="Proteomes" id="UP000704611"/>
    </source>
</evidence>
<dbReference type="EMBL" id="JAHRID010000004">
    <property type="protein sequence ID" value="MBV2129410.1"/>
    <property type="molecule type" value="Genomic_DNA"/>
</dbReference>
<evidence type="ECO:0000256" key="3">
    <source>
        <dbReference type="ARBA" id="ARBA00022729"/>
    </source>
</evidence>
<accession>A0ABS6MKQ9</accession>
<comment type="caution">
    <text evidence="9">The sequence shown here is derived from an EMBL/GenBank/DDBJ whole genome shotgun (WGS) entry which is preliminary data.</text>
</comment>